<comment type="caution">
    <text evidence="3">The sequence shown here is derived from an EMBL/GenBank/DDBJ whole genome shotgun (WGS) entry which is preliminary data.</text>
</comment>
<keyword evidence="4" id="KW-1185">Reference proteome</keyword>
<feature type="compositionally biased region" description="Basic and acidic residues" evidence="1">
    <location>
        <begin position="9"/>
        <end position="21"/>
    </location>
</feature>
<organism evidence="3 4">
    <name type="scientific">Paraburkholderia eburnea</name>
    <dbReference type="NCBI Taxonomy" id="1189126"/>
    <lineage>
        <taxon>Bacteria</taxon>
        <taxon>Pseudomonadati</taxon>
        <taxon>Pseudomonadota</taxon>
        <taxon>Betaproteobacteria</taxon>
        <taxon>Burkholderiales</taxon>
        <taxon>Burkholderiaceae</taxon>
        <taxon>Paraburkholderia</taxon>
    </lineage>
</organism>
<feature type="region of interest" description="Disordered" evidence="1">
    <location>
        <begin position="1"/>
        <end position="23"/>
    </location>
</feature>
<proteinExistence type="predicted"/>
<name>A0A2S4MIG9_9BURK</name>
<dbReference type="EMBL" id="PQGA01000002">
    <property type="protein sequence ID" value="POR54461.1"/>
    <property type="molecule type" value="Genomic_DNA"/>
</dbReference>
<dbReference type="Pfam" id="PF09791">
    <property type="entry name" value="Oxidored-like"/>
    <property type="match status" value="1"/>
</dbReference>
<protein>
    <submittedName>
        <fullName evidence="3">Oxidoreductase family protein</fullName>
    </submittedName>
</protein>
<evidence type="ECO:0000259" key="2">
    <source>
        <dbReference type="Pfam" id="PF09791"/>
    </source>
</evidence>
<evidence type="ECO:0000256" key="1">
    <source>
        <dbReference type="SAM" id="MobiDB-lite"/>
    </source>
</evidence>
<dbReference type="RefSeq" id="WP_103703036.1">
    <property type="nucleotide sequence ID" value="NZ_PQGA01000002.1"/>
</dbReference>
<sequence length="69" mass="7744">MSLPSSPEDDPRPQPPERPDDNACCQSGCDPCIFDLYNDEVTRWRAELAAWERRQAEREAAKPPAKATG</sequence>
<reference evidence="3 4" key="1">
    <citation type="submission" date="2018-01" db="EMBL/GenBank/DDBJ databases">
        <title>Genomic Encyclopedia of Type Strains, Phase III (KMG-III): the genomes of soil and plant-associated and newly described type strains.</title>
        <authorList>
            <person name="Whitman W."/>
        </authorList>
    </citation>
    <scope>NUCLEOTIDE SEQUENCE [LARGE SCALE GENOMIC DNA]</scope>
    <source>
        <strain evidence="3 4">JCM 18070</strain>
    </source>
</reference>
<feature type="domain" description="Oxidoreductase-like" evidence="2">
    <location>
        <begin position="12"/>
        <end position="52"/>
    </location>
</feature>
<dbReference type="AlphaFoldDB" id="A0A2S4MIG9"/>
<dbReference type="InterPro" id="IPR019180">
    <property type="entry name" value="Oxidoreductase-like_N"/>
</dbReference>
<dbReference type="Proteomes" id="UP000237381">
    <property type="component" value="Unassembled WGS sequence"/>
</dbReference>
<accession>A0A2S4MIG9</accession>
<evidence type="ECO:0000313" key="4">
    <source>
        <dbReference type="Proteomes" id="UP000237381"/>
    </source>
</evidence>
<gene>
    <name evidence="3" type="ORF">B0G62_10269</name>
</gene>
<evidence type="ECO:0000313" key="3">
    <source>
        <dbReference type="EMBL" id="POR54461.1"/>
    </source>
</evidence>